<reference evidence="3" key="2">
    <citation type="submission" date="2015-01" db="EMBL/GenBank/DDBJ databases">
        <title>Evolutionary Origins and Diversification of the Mycorrhizal Mutualists.</title>
        <authorList>
            <consortium name="DOE Joint Genome Institute"/>
            <consortium name="Mycorrhizal Genomics Consortium"/>
            <person name="Kohler A."/>
            <person name="Kuo A."/>
            <person name="Nagy L.G."/>
            <person name="Floudas D."/>
            <person name="Copeland A."/>
            <person name="Barry K.W."/>
            <person name="Cichocki N."/>
            <person name="Veneault-Fourrey C."/>
            <person name="LaButti K."/>
            <person name="Lindquist E.A."/>
            <person name="Lipzen A."/>
            <person name="Lundell T."/>
            <person name="Morin E."/>
            <person name="Murat C."/>
            <person name="Riley R."/>
            <person name="Ohm R."/>
            <person name="Sun H."/>
            <person name="Tunlid A."/>
            <person name="Henrissat B."/>
            <person name="Grigoriev I.V."/>
            <person name="Hibbett D.S."/>
            <person name="Martin F."/>
        </authorList>
    </citation>
    <scope>NUCLEOTIDE SEQUENCE [LARGE SCALE GENOMIC DNA]</scope>
    <source>
        <strain evidence="3">MUT 4182</strain>
    </source>
</reference>
<dbReference type="HOGENOM" id="CLU_886211_0_0_1"/>
<sequence>MTAPQTTDCIEALTVETKLFDNGPGDDKRLTIAFLVAALSGRRRAYLPPQRTSGPNSNPPPDQLPNRIEITTTTTIAYQPTTTTTAVINKLQDKQAEPGEILSLLEKSIFGVKKTVAGPSPSEVNEANVMERIYFIMPTLALLDIKQIDSRSIGPAIDKTSNEEANSEEKVTARTSSTRQRKRALEVSTITPTPAAISPAFNNRPKFSSDQPVLDEVSSLEPVMTSMKIRGAQYEAARAVIPVLWRNRNKKKALVTSGRRLLEDIESDPLQTSTDGLSIGEIIEGLDGLGGGQIRICDTVKCSLEQIFKSLSLE</sequence>
<protein>
    <submittedName>
        <fullName evidence="2">Uncharacterized protein</fullName>
    </submittedName>
</protein>
<keyword evidence="3" id="KW-1185">Reference proteome</keyword>
<dbReference type="OrthoDB" id="10419441at2759"/>
<evidence type="ECO:0000256" key="1">
    <source>
        <dbReference type="SAM" id="MobiDB-lite"/>
    </source>
</evidence>
<evidence type="ECO:0000313" key="3">
    <source>
        <dbReference type="Proteomes" id="UP000054248"/>
    </source>
</evidence>
<dbReference type="Proteomes" id="UP000054248">
    <property type="component" value="Unassembled WGS sequence"/>
</dbReference>
<feature type="region of interest" description="Disordered" evidence="1">
    <location>
        <begin position="45"/>
        <end position="65"/>
    </location>
</feature>
<organism evidence="2 3">
    <name type="scientific">Tulasnella calospora MUT 4182</name>
    <dbReference type="NCBI Taxonomy" id="1051891"/>
    <lineage>
        <taxon>Eukaryota</taxon>
        <taxon>Fungi</taxon>
        <taxon>Dikarya</taxon>
        <taxon>Basidiomycota</taxon>
        <taxon>Agaricomycotina</taxon>
        <taxon>Agaricomycetes</taxon>
        <taxon>Cantharellales</taxon>
        <taxon>Tulasnellaceae</taxon>
        <taxon>Tulasnella</taxon>
    </lineage>
</organism>
<proteinExistence type="predicted"/>
<gene>
    <name evidence="2" type="ORF">M407DRAFT_28611</name>
</gene>
<dbReference type="AlphaFoldDB" id="A0A0C3KK09"/>
<name>A0A0C3KK09_9AGAM</name>
<accession>A0A0C3KK09</accession>
<evidence type="ECO:0000313" key="2">
    <source>
        <dbReference type="EMBL" id="KIO21798.1"/>
    </source>
</evidence>
<reference evidence="2 3" key="1">
    <citation type="submission" date="2014-04" db="EMBL/GenBank/DDBJ databases">
        <authorList>
            <consortium name="DOE Joint Genome Institute"/>
            <person name="Kuo A."/>
            <person name="Girlanda M."/>
            <person name="Perotto S."/>
            <person name="Kohler A."/>
            <person name="Nagy L.G."/>
            <person name="Floudas D."/>
            <person name="Copeland A."/>
            <person name="Barry K.W."/>
            <person name="Cichocki N."/>
            <person name="Veneault-Fourrey C."/>
            <person name="LaButti K."/>
            <person name="Lindquist E.A."/>
            <person name="Lipzen A."/>
            <person name="Lundell T."/>
            <person name="Morin E."/>
            <person name="Murat C."/>
            <person name="Sun H."/>
            <person name="Tunlid A."/>
            <person name="Henrissat B."/>
            <person name="Grigoriev I.V."/>
            <person name="Hibbett D.S."/>
            <person name="Martin F."/>
            <person name="Nordberg H.P."/>
            <person name="Cantor M.N."/>
            <person name="Hua S.X."/>
        </authorList>
    </citation>
    <scope>NUCLEOTIDE SEQUENCE [LARGE SCALE GENOMIC DNA]</scope>
    <source>
        <strain evidence="2 3">MUT 4182</strain>
    </source>
</reference>
<feature type="region of interest" description="Disordered" evidence="1">
    <location>
        <begin position="157"/>
        <end position="182"/>
    </location>
</feature>
<dbReference type="EMBL" id="KN823127">
    <property type="protein sequence ID" value="KIO21798.1"/>
    <property type="molecule type" value="Genomic_DNA"/>
</dbReference>